<sequence>MSGRHETGEPGAPAPPDVVVGLADDDASWSALRWAVASAARAGGAVHVVRAVRSAVEQNVAGCSAGTDRALADAELAALGRLAARAAEVVGAPAAPPVSLSRRPGRAADVLLAAARGGAAVVVGRPARRGRTVAALLRGAPGPVTVVGPSLRGDGARHVVVGVDPTAGSTAASVPEIVATTVGEVLQQSRDGDRVTVVAGFHPLPVRGDWPRGYLPSPTVDEQVRAARESTLAVVTPAVQGLRRDGAGRGVTVDVLGWPQEPARAVLGAARDLDADELVVPRTGVWSPSSLLRLVRTAPCPVTAVPGPAALRTTIPRPRSAPDRGDVAVAR</sequence>
<feature type="domain" description="UspA" evidence="2">
    <location>
        <begin position="157"/>
        <end position="306"/>
    </location>
</feature>
<feature type="compositionally biased region" description="Basic and acidic residues" evidence="1">
    <location>
        <begin position="320"/>
        <end position="331"/>
    </location>
</feature>
<feature type="region of interest" description="Disordered" evidence="1">
    <location>
        <begin position="311"/>
        <end position="331"/>
    </location>
</feature>
<dbReference type="EMBL" id="JAQZAO010000010">
    <property type="protein sequence ID" value="MDD7967992.1"/>
    <property type="molecule type" value="Genomic_DNA"/>
</dbReference>
<name>A0ABT5SYQ7_9PSEU</name>
<organism evidence="3 4">
    <name type="scientific">Actinomycetospora lemnae</name>
    <dbReference type="NCBI Taxonomy" id="3019891"/>
    <lineage>
        <taxon>Bacteria</taxon>
        <taxon>Bacillati</taxon>
        <taxon>Actinomycetota</taxon>
        <taxon>Actinomycetes</taxon>
        <taxon>Pseudonocardiales</taxon>
        <taxon>Pseudonocardiaceae</taxon>
        <taxon>Actinomycetospora</taxon>
    </lineage>
</organism>
<keyword evidence="4" id="KW-1185">Reference proteome</keyword>
<proteinExistence type="predicted"/>
<dbReference type="Proteomes" id="UP001300763">
    <property type="component" value="Unassembled WGS sequence"/>
</dbReference>
<evidence type="ECO:0000313" key="3">
    <source>
        <dbReference type="EMBL" id="MDD7967992.1"/>
    </source>
</evidence>
<comment type="caution">
    <text evidence="3">The sequence shown here is derived from an EMBL/GenBank/DDBJ whole genome shotgun (WGS) entry which is preliminary data.</text>
</comment>
<evidence type="ECO:0000259" key="2">
    <source>
        <dbReference type="Pfam" id="PF00582"/>
    </source>
</evidence>
<evidence type="ECO:0000313" key="4">
    <source>
        <dbReference type="Proteomes" id="UP001300763"/>
    </source>
</evidence>
<dbReference type="Gene3D" id="3.40.50.12370">
    <property type="match status" value="1"/>
</dbReference>
<accession>A0ABT5SYQ7</accession>
<dbReference type="SUPFAM" id="SSF52402">
    <property type="entry name" value="Adenine nucleotide alpha hydrolases-like"/>
    <property type="match status" value="2"/>
</dbReference>
<dbReference type="RefSeq" id="WP_274202523.1">
    <property type="nucleotide sequence ID" value="NZ_JAQZAO010000010.1"/>
</dbReference>
<feature type="domain" description="UspA" evidence="2">
    <location>
        <begin position="18"/>
        <end position="147"/>
    </location>
</feature>
<dbReference type="Pfam" id="PF00582">
    <property type="entry name" value="Usp"/>
    <property type="match status" value="2"/>
</dbReference>
<gene>
    <name evidence="3" type="ORF">PGB27_21830</name>
</gene>
<dbReference type="InterPro" id="IPR006016">
    <property type="entry name" value="UspA"/>
</dbReference>
<reference evidence="3 4" key="1">
    <citation type="submission" date="2023-02" db="EMBL/GenBank/DDBJ databases">
        <title>Genome sequencing required for Actinomycetospora new species description.</title>
        <authorList>
            <person name="Saimee Y."/>
            <person name="Duangmal K."/>
        </authorList>
    </citation>
    <scope>NUCLEOTIDE SEQUENCE [LARGE SCALE GENOMIC DNA]</scope>
    <source>
        <strain evidence="3 4">DW7H6</strain>
    </source>
</reference>
<evidence type="ECO:0000256" key="1">
    <source>
        <dbReference type="SAM" id="MobiDB-lite"/>
    </source>
</evidence>
<protein>
    <submittedName>
        <fullName evidence="3">Universal stress protein</fullName>
    </submittedName>
</protein>